<dbReference type="InterPro" id="IPR012906">
    <property type="entry name" value="PaaX-like_N"/>
</dbReference>
<dbReference type="AlphaFoldDB" id="A0A8J3RS21"/>
<dbReference type="EMBL" id="BOOH01000044">
    <property type="protein sequence ID" value="GIH78837.1"/>
    <property type="molecule type" value="Genomic_DNA"/>
</dbReference>
<evidence type="ECO:0000313" key="4">
    <source>
        <dbReference type="EMBL" id="GIH78837.1"/>
    </source>
</evidence>
<dbReference type="Pfam" id="PF07848">
    <property type="entry name" value="PaaX"/>
    <property type="match status" value="1"/>
</dbReference>
<dbReference type="Gene3D" id="3.30.70.2650">
    <property type="match status" value="1"/>
</dbReference>
<feature type="domain" description="Transcriptional repressor PaaX-like C-terminal" evidence="2">
    <location>
        <begin position="195"/>
        <end position="278"/>
    </location>
</feature>
<dbReference type="InterPro" id="IPR036388">
    <property type="entry name" value="WH-like_DNA-bd_sf"/>
</dbReference>
<dbReference type="Gene3D" id="1.10.10.10">
    <property type="entry name" value="Winged helix-like DNA-binding domain superfamily/Winged helix DNA-binding domain"/>
    <property type="match status" value="1"/>
</dbReference>
<feature type="domain" description="Transcriptional repressor PaaX-like central Cas2-like" evidence="3">
    <location>
        <begin position="107"/>
        <end position="181"/>
    </location>
</feature>
<name>A0A8J3RS21_9ACTN</name>
<dbReference type="Proteomes" id="UP000616724">
    <property type="component" value="Unassembled WGS sequence"/>
</dbReference>
<dbReference type="PANTHER" id="PTHR30319:SF1">
    <property type="entry name" value="TRANSCRIPTIONAL REPRESSOR PAAX"/>
    <property type="match status" value="1"/>
</dbReference>
<proteinExistence type="predicted"/>
<protein>
    <submittedName>
        <fullName evidence="4">Putative repressor in the phenylacetic acid catabolism</fullName>
    </submittedName>
</protein>
<organism evidence="4 5">
    <name type="scientific">Planobispora longispora</name>
    <dbReference type="NCBI Taxonomy" id="28887"/>
    <lineage>
        <taxon>Bacteria</taxon>
        <taxon>Bacillati</taxon>
        <taxon>Actinomycetota</taxon>
        <taxon>Actinomycetes</taxon>
        <taxon>Streptosporangiales</taxon>
        <taxon>Streptosporangiaceae</taxon>
        <taxon>Planobispora</taxon>
    </lineage>
</organism>
<dbReference type="Pfam" id="PF08223">
    <property type="entry name" value="PaaX_C"/>
    <property type="match status" value="1"/>
</dbReference>
<evidence type="ECO:0000313" key="5">
    <source>
        <dbReference type="Proteomes" id="UP000616724"/>
    </source>
</evidence>
<sequence length="317" mass="34594">MSGRREEEREDGRGDGGVEVPTRILVEGMVREDGTVDAGELYAVAGALGMTDQQVRLCVKRLVAEGRLTQEGRGRRALLRAADDVRRSIAPNAEFMRHMYRQDRGRAPWDGVWHLAGFAVPEAARSARDALREVIVGLGGAPVHGGLYVSPNDWGELVEAEAGRLGVAGYVTLLTSGDLSVGGERDPRALAARLWPLDRIARAHERLREVAESRLARLRGPEPLPREEVLTIAIELAAEFTRAVEPDPLLPPELLPRPWPGVRARALVARCWEELRRADPAGAPSLFRVYGDVVREIVEGAGEESWPGDASPGRDPG</sequence>
<dbReference type="RefSeq" id="WP_203893331.1">
    <property type="nucleotide sequence ID" value="NZ_BOOH01000044.1"/>
</dbReference>
<dbReference type="PANTHER" id="PTHR30319">
    <property type="entry name" value="PHENYLACETIC ACID REGULATOR-RELATED TRANSCRIPTIONAL REPRESSOR"/>
    <property type="match status" value="1"/>
</dbReference>
<comment type="caution">
    <text evidence="4">The sequence shown here is derived from an EMBL/GenBank/DDBJ whole genome shotgun (WGS) entry which is preliminary data.</text>
</comment>
<evidence type="ECO:0000259" key="3">
    <source>
        <dbReference type="Pfam" id="PF20803"/>
    </source>
</evidence>
<keyword evidence="5" id="KW-1185">Reference proteome</keyword>
<dbReference type="InterPro" id="IPR013225">
    <property type="entry name" value="PaaX_C"/>
</dbReference>
<evidence type="ECO:0000259" key="2">
    <source>
        <dbReference type="Pfam" id="PF08223"/>
    </source>
</evidence>
<accession>A0A8J3RS21</accession>
<dbReference type="GO" id="GO:0006351">
    <property type="term" value="P:DNA-templated transcription"/>
    <property type="evidence" value="ECO:0007669"/>
    <property type="project" value="TreeGrafter"/>
</dbReference>
<evidence type="ECO:0000259" key="1">
    <source>
        <dbReference type="Pfam" id="PF07848"/>
    </source>
</evidence>
<dbReference type="InterPro" id="IPR048846">
    <property type="entry name" value="PaaX-like_central"/>
</dbReference>
<dbReference type="Pfam" id="PF20803">
    <property type="entry name" value="PaaX_M"/>
    <property type="match status" value="1"/>
</dbReference>
<gene>
    <name evidence="4" type="ORF">Plo01_52660</name>
</gene>
<reference evidence="4 5" key="1">
    <citation type="submission" date="2021-01" db="EMBL/GenBank/DDBJ databases">
        <title>Whole genome shotgun sequence of Planobispora longispora NBRC 13918.</title>
        <authorList>
            <person name="Komaki H."/>
            <person name="Tamura T."/>
        </authorList>
    </citation>
    <scope>NUCLEOTIDE SEQUENCE [LARGE SCALE GENOMIC DNA]</scope>
    <source>
        <strain evidence="4 5">NBRC 13918</strain>
    </source>
</reference>
<feature type="domain" description="Transcriptional repressor PaaX-like N-terminal" evidence="1">
    <location>
        <begin position="25"/>
        <end position="82"/>
    </location>
</feature>
<dbReference type="Gene3D" id="1.20.58.1460">
    <property type="match status" value="1"/>
</dbReference>